<reference evidence="4" key="1">
    <citation type="submission" date="2017-09" db="EMBL/GenBank/DDBJ databases">
        <title>Depth-based differentiation of microbial function through sediment-hosted aquifers and enrichment of novel symbionts in the deep terrestrial subsurface.</title>
        <authorList>
            <person name="Probst A.J."/>
            <person name="Ladd B."/>
            <person name="Jarett J.K."/>
            <person name="Geller-Mcgrath D.E."/>
            <person name="Sieber C.M.K."/>
            <person name="Emerson J.B."/>
            <person name="Anantharaman K."/>
            <person name="Thomas B.C."/>
            <person name="Malmstrom R."/>
            <person name="Stieglmeier M."/>
            <person name="Klingl A."/>
            <person name="Woyke T."/>
            <person name="Ryan C.M."/>
            <person name="Banfield J.F."/>
        </authorList>
    </citation>
    <scope>NUCLEOTIDE SEQUENCE [LARGE SCALE GENOMIC DNA]</scope>
</reference>
<name>A0A2M6W6J1_9BACT</name>
<dbReference type="PANTHER" id="PTHR36435:SF1">
    <property type="entry name" value="CAAX AMINO TERMINAL PROTEASE FAMILY PROTEIN"/>
    <property type="match status" value="1"/>
</dbReference>
<evidence type="ECO:0000256" key="1">
    <source>
        <dbReference type="SAM" id="Phobius"/>
    </source>
</evidence>
<comment type="caution">
    <text evidence="3">The sequence shown here is derived from an EMBL/GenBank/DDBJ whole genome shotgun (WGS) entry which is preliminary data.</text>
</comment>
<evidence type="ECO:0000313" key="3">
    <source>
        <dbReference type="EMBL" id="PIT88345.1"/>
    </source>
</evidence>
<feature type="transmembrane region" description="Helical" evidence="1">
    <location>
        <begin position="12"/>
        <end position="29"/>
    </location>
</feature>
<protein>
    <recommendedName>
        <fullName evidence="2">CAAX prenyl protease 2/Lysostaphin resistance protein A-like domain-containing protein</fullName>
    </recommendedName>
</protein>
<accession>A0A2M6W6J1</accession>
<dbReference type="PANTHER" id="PTHR36435">
    <property type="entry name" value="SLR1288 PROTEIN"/>
    <property type="match status" value="1"/>
</dbReference>
<proteinExistence type="predicted"/>
<feature type="transmembrane region" description="Helical" evidence="1">
    <location>
        <begin position="75"/>
        <end position="103"/>
    </location>
</feature>
<dbReference type="GO" id="GO:0080120">
    <property type="term" value="P:CAAX-box protein maturation"/>
    <property type="evidence" value="ECO:0007669"/>
    <property type="project" value="UniProtKB-ARBA"/>
</dbReference>
<dbReference type="AlphaFoldDB" id="A0A2M6W6J1"/>
<dbReference type="EMBL" id="PFBV01000003">
    <property type="protein sequence ID" value="PIT88345.1"/>
    <property type="molecule type" value="Genomic_DNA"/>
</dbReference>
<keyword evidence="1" id="KW-1133">Transmembrane helix</keyword>
<keyword evidence="1" id="KW-0812">Transmembrane</keyword>
<dbReference type="InterPro" id="IPR052710">
    <property type="entry name" value="CAAX_protease"/>
</dbReference>
<feature type="transmembrane region" description="Helical" evidence="1">
    <location>
        <begin position="115"/>
        <end position="140"/>
    </location>
</feature>
<evidence type="ECO:0000259" key="2">
    <source>
        <dbReference type="Pfam" id="PF02517"/>
    </source>
</evidence>
<feature type="domain" description="CAAX prenyl protease 2/Lysostaphin resistance protein A-like" evidence="2">
    <location>
        <begin position="59"/>
        <end position="150"/>
    </location>
</feature>
<sequence length="203" mass="23334">MLERFIEFLPPFLILIVIIIFAALVRAAANKLYSKKCGNAKWFYKNFFKMYWLNDGMEACVIGPTGEEMVFRLPIIFFFSELTVVAGIAIIISSVIFSGLHWYNFKDEKKIIYKFALMIPMLLFGIISCVVGILLQTIWIPLALHVIWNFSCEIHDYILEKSQTDKIMQNEEFAKLAQAALDMNVSFDIKSSDLSFTDDDKIG</sequence>
<dbReference type="Pfam" id="PF02517">
    <property type="entry name" value="Rce1-like"/>
    <property type="match status" value="1"/>
</dbReference>
<keyword evidence="1" id="KW-0472">Membrane</keyword>
<gene>
    <name evidence="3" type="ORF">COU29_00950</name>
</gene>
<evidence type="ECO:0000313" key="4">
    <source>
        <dbReference type="Proteomes" id="UP000231426"/>
    </source>
</evidence>
<dbReference type="GO" id="GO:0004175">
    <property type="term" value="F:endopeptidase activity"/>
    <property type="evidence" value="ECO:0007669"/>
    <property type="project" value="UniProtKB-ARBA"/>
</dbReference>
<dbReference type="InterPro" id="IPR003675">
    <property type="entry name" value="Rce1/LyrA-like_dom"/>
</dbReference>
<organism evidence="3 4">
    <name type="scientific">Candidatus Magasanikbacteria bacterium CG10_big_fil_rev_8_21_14_0_10_36_32</name>
    <dbReference type="NCBI Taxonomy" id="1974646"/>
    <lineage>
        <taxon>Bacteria</taxon>
        <taxon>Candidatus Magasanikiibacteriota</taxon>
    </lineage>
</organism>
<dbReference type="Proteomes" id="UP000231426">
    <property type="component" value="Unassembled WGS sequence"/>
</dbReference>